<dbReference type="Gene3D" id="1.10.287.500">
    <property type="entry name" value="Helix hairpin bin"/>
    <property type="match status" value="1"/>
</dbReference>
<dbReference type="GO" id="GO:0005737">
    <property type="term" value="C:cytoplasm"/>
    <property type="evidence" value="ECO:0007669"/>
    <property type="project" value="UniProtKB-SubCell"/>
</dbReference>
<dbReference type="EMBL" id="AP023086">
    <property type="protein sequence ID" value="BCD99177.1"/>
    <property type="molecule type" value="Genomic_DNA"/>
</dbReference>
<dbReference type="Pfam" id="PF04344">
    <property type="entry name" value="CheZ"/>
    <property type="match status" value="1"/>
</dbReference>
<evidence type="ECO:0000256" key="1">
    <source>
        <dbReference type="ARBA" id="ARBA00004496"/>
    </source>
</evidence>
<protein>
    <recommendedName>
        <fullName evidence="3 10">Protein phosphatase CheZ</fullName>
        <ecNumber evidence="10">3.1.3.-</ecNumber>
    </recommendedName>
    <alternativeName>
        <fullName evidence="9 10">Chemotaxis protein CheZ</fullName>
    </alternativeName>
</protein>
<gene>
    <name evidence="12" type="ORF">MARGE09_P3378</name>
</gene>
<evidence type="ECO:0000256" key="6">
    <source>
        <dbReference type="ARBA" id="ARBA00022779"/>
    </source>
</evidence>
<evidence type="ECO:0000256" key="4">
    <source>
        <dbReference type="ARBA" id="ARBA00022490"/>
    </source>
</evidence>
<dbReference type="EC" id="3.1.3.-" evidence="10"/>
<evidence type="ECO:0000256" key="9">
    <source>
        <dbReference type="ARBA" id="ARBA00029599"/>
    </source>
</evidence>
<evidence type="ECO:0000256" key="3">
    <source>
        <dbReference type="ARBA" id="ARBA00018484"/>
    </source>
</evidence>
<comment type="subcellular location">
    <subcellularLocation>
        <location evidence="1 10">Cytoplasm</location>
    </subcellularLocation>
</comment>
<dbReference type="PANTHER" id="PTHR43693:SF1">
    <property type="entry name" value="PROTEIN PHOSPHATASE CHEZ"/>
    <property type="match status" value="1"/>
</dbReference>
<reference evidence="12 13" key="1">
    <citation type="journal article" date="2022" name="IScience">
        <title>An ultrasensitive nanofiber-based assay for enzymatic hydrolysis and deep-sea microbial degradation of cellulose.</title>
        <authorList>
            <person name="Tsudome M."/>
            <person name="Tachioka M."/>
            <person name="Miyazaki M."/>
            <person name="Uchimura K."/>
            <person name="Tsuda M."/>
            <person name="Takaki Y."/>
            <person name="Deguchi S."/>
        </authorList>
    </citation>
    <scope>NUCLEOTIDE SEQUENCE [LARGE SCALE GENOMIC DNA]</scope>
    <source>
        <strain evidence="12 13">GE09</strain>
    </source>
</reference>
<dbReference type="PIRSF" id="PIRSF002884">
    <property type="entry name" value="CheZ"/>
    <property type="match status" value="1"/>
</dbReference>
<evidence type="ECO:0000256" key="10">
    <source>
        <dbReference type="PIRNR" id="PIRNR002884"/>
    </source>
</evidence>
<keyword evidence="7 10" id="KW-0378">Hydrolase</keyword>
<keyword evidence="4 10" id="KW-0963">Cytoplasm</keyword>
<organism evidence="12 13">
    <name type="scientific">Marinagarivorans cellulosilyticus</name>
    <dbReference type="NCBI Taxonomy" id="2721545"/>
    <lineage>
        <taxon>Bacteria</taxon>
        <taxon>Pseudomonadati</taxon>
        <taxon>Pseudomonadota</taxon>
        <taxon>Gammaproteobacteria</taxon>
        <taxon>Cellvibrionales</taxon>
        <taxon>Cellvibrionaceae</taxon>
        <taxon>Marinagarivorans</taxon>
    </lineage>
</organism>
<keyword evidence="6 10" id="KW-0283">Flagellar rotation</keyword>
<proteinExistence type="inferred from homology"/>
<dbReference type="PANTHER" id="PTHR43693">
    <property type="entry name" value="PROTEIN PHOSPHATASE CHEZ"/>
    <property type="match status" value="1"/>
</dbReference>
<dbReference type="InterPro" id="IPR050992">
    <property type="entry name" value="CheZ_family_phosphatases"/>
</dbReference>
<dbReference type="Proteomes" id="UP001320119">
    <property type="component" value="Chromosome"/>
</dbReference>
<evidence type="ECO:0000256" key="5">
    <source>
        <dbReference type="ARBA" id="ARBA00022500"/>
    </source>
</evidence>
<dbReference type="GO" id="GO:0097588">
    <property type="term" value="P:archaeal or bacterial-type flagellum-dependent cell motility"/>
    <property type="evidence" value="ECO:0007669"/>
    <property type="project" value="UniProtKB-KW"/>
</dbReference>
<evidence type="ECO:0000313" key="12">
    <source>
        <dbReference type="EMBL" id="BCD99177.1"/>
    </source>
</evidence>
<comment type="similarity">
    <text evidence="2 10">Belongs to the CheZ family.</text>
</comment>
<keyword evidence="5 10" id="KW-0145">Chemotaxis</keyword>
<evidence type="ECO:0000256" key="8">
    <source>
        <dbReference type="ARBA" id="ARBA00022912"/>
    </source>
</evidence>
<evidence type="ECO:0000256" key="2">
    <source>
        <dbReference type="ARBA" id="ARBA00005908"/>
    </source>
</evidence>
<keyword evidence="8 10" id="KW-0904">Protein phosphatase</keyword>
<evidence type="ECO:0000313" key="13">
    <source>
        <dbReference type="Proteomes" id="UP001320119"/>
    </source>
</evidence>
<comment type="function">
    <text evidence="10">Plays an important role in bacterial chemotaxis signal transduction pathway by accelerating the dephosphorylation of phosphorylated CheY (CheY-P).</text>
</comment>
<dbReference type="RefSeq" id="WP_236984174.1">
    <property type="nucleotide sequence ID" value="NZ_AP023086.1"/>
</dbReference>
<evidence type="ECO:0000256" key="11">
    <source>
        <dbReference type="PIRSR" id="PIRSR002884-1"/>
    </source>
</evidence>
<dbReference type="KEGG" id="marq:MARGE09_P3378"/>
<comment type="subunit">
    <text evidence="10">Homodimer.</text>
</comment>
<dbReference type="AlphaFoldDB" id="A0AAN1WKH6"/>
<accession>A0AAN1WKH6</accession>
<dbReference type="InterPro" id="IPR007439">
    <property type="entry name" value="Chemotax_Pase_CheZ"/>
</dbReference>
<dbReference type="GO" id="GO:0009288">
    <property type="term" value="C:bacterial-type flagellum"/>
    <property type="evidence" value="ECO:0007669"/>
    <property type="project" value="InterPro"/>
</dbReference>
<keyword evidence="13" id="KW-1185">Reference proteome</keyword>
<name>A0AAN1WKH6_9GAMM</name>
<dbReference type="GO" id="GO:0050920">
    <property type="term" value="P:regulation of chemotaxis"/>
    <property type="evidence" value="ECO:0007669"/>
    <property type="project" value="InterPro"/>
</dbReference>
<sequence>MDPTDNWHHNERFLGELKDRSAMLVEQLQKNDYEEASAVIRSIMDSRDEHLFNSVGQLTRALHSAIVNFNVDSETNGAATNAEVADSEIRDASDRLHYVINMTQDAAEKTMDRVETAAPIALNLGREAKTLKDEWDKLRRREVSKEEFAELYSRIDGFLLQMTLGADELNENLQAIILEQGFQDLTGQVLKKVIGLVTDVENELVNLMRIAGKVEAVTGISRDTDPVAAKKANLPCEAEGPQIHADTRDDVVNGQDDVDDLLSSLGF</sequence>
<feature type="site" description="Enhances dephosphorylation of CheY-P" evidence="11">
    <location>
        <position position="188"/>
    </location>
</feature>
<dbReference type="SUPFAM" id="SSF75708">
    <property type="entry name" value="Chemotaxis phosphatase CheZ"/>
    <property type="match status" value="1"/>
</dbReference>
<evidence type="ECO:0000256" key="7">
    <source>
        <dbReference type="ARBA" id="ARBA00022801"/>
    </source>
</evidence>
<dbReference type="GO" id="GO:0006935">
    <property type="term" value="P:chemotaxis"/>
    <property type="evidence" value="ECO:0007669"/>
    <property type="project" value="UniProtKB-KW"/>
</dbReference>
<dbReference type="GO" id="GO:0004721">
    <property type="term" value="F:phosphoprotein phosphatase activity"/>
    <property type="evidence" value="ECO:0007669"/>
    <property type="project" value="UniProtKB-KW"/>
</dbReference>